<dbReference type="Proteomes" id="UP001383192">
    <property type="component" value="Unassembled WGS sequence"/>
</dbReference>
<feature type="compositionally biased region" description="Low complexity" evidence="1">
    <location>
        <begin position="81"/>
        <end position="117"/>
    </location>
</feature>
<evidence type="ECO:0000256" key="2">
    <source>
        <dbReference type="SAM" id="Phobius"/>
    </source>
</evidence>
<evidence type="ECO:0000313" key="4">
    <source>
        <dbReference type="Proteomes" id="UP001383192"/>
    </source>
</evidence>
<feature type="transmembrane region" description="Helical" evidence="2">
    <location>
        <begin position="190"/>
        <end position="211"/>
    </location>
</feature>
<evidence type="ECO:0000313" key="3">
    <source>
        <dbReference type="EMBL" id="KAK7024636.1"/>
    </source>
</evidence>
<sequence>MKAVLEGQRTGSPFLTQHIFDDIDKAQEVNGKKTGNAFFGADLPGNYILCAYQGASDLFLAAQSDVISVSRLDVLSSASSLASSTTSGSSELSLDTATKIPTIPSRTTATTASTDITNSKPTEPTKTPLEFESMTSSRADTGDTGTPTIIKSTPTTQSSTSHNPTKSATSSISPTNSVASSPKYSSGVTAGLVVGVLFLVLALCGGILLYLRQRLRKGRTKSMSPYVHSSTVEKLPRKDRINWGSSTPESAVDASTAAQDEGREEHVEEEESREQVVVYHDDGGWRPQLQARGLTVLEMPPRYDSAL</sequence>
<gene>
    <name evidence="3" type="ORF">VNI00_016140</name>
</gene>
<dbReference type="EMBL" id="JAYKXP010000118">
    <property type="protein sequence ID" value="KAK7024636.1"/>
    <property type="molecule type" value="Genomic_DNA"/>
</dbReference>
<feature type="compositionally biased region" description="Polar residues" evidence="1">
    <location>
        <begin position="133"/>
        <end position="184"/>
    </location>
</feature>
<feature type="region of interest" description="Disordered" evidence="1">
    <location>
        <begin position="238"/>
        <end position="277"/>
    </location>
</feature>
<evidence type="ECO:0000256" key="1">
    <source>
        <dbReference type="SAM" id="MobiDB-lite"/>
    </source>
</evidence>
<feature type="region of interest" description="Disordered" evidence="1">
    <location>
        <begin position="81"/>
        <end position="184"/>
    </location>
</feature>
<protein>
    <submittedName>
        <fullName evidence="3">Uncharacterized protein</fullName>
    </submittedName>
</protein>
<name>A0AAW0BFF7_9AGAR</name>
<keyword evidence="4" id="KW-1185">Reference proteome</keyword>
<accession>A0AAW0BFF7</accession>
<keyword evidence="2" id="KW-0472">Membrane</keyword>
<organism evidence="3 4">
    <name type="scientific">Paramarasmius palmivorus</name>
    <dbReference type="NCBI Taxonomy" id="297713"/>
    <lineage>
        <taxon>Eukaryota</taxon>
        <taxon>Fungi</taxon>
        <taxon>Dikarya</taxon>
        <taxon>Basidiomycota</taxon>
        <taxon>Agaricomycotina</taxon>
        <taxon>Agaricomycetes</taxon>
        <taxon>Agaricomycetidae</taxon>
        <taxon>Agaricales</taxon>
        <taxon>Marasmiineae</taxon>
        <taxon>Marasmiaceae</taxon>
        <taxon>Paramarasmius</taxon>
    </lineage>
</organism>
<comment type="caution">
    <text evidence="3">The sequence shown here is derived from an EMBL/GenBank/DDBJ whole genome shotgun (WGS) entry which is preliminary data.</text>
</comment>
<proteinExistence type="predicted"/>
<dbReference type="AlphaFoldDB" id="A0AAW0BFF7"/>
<reference evidence="3 4" key="1">
    <citation type="submission" date="2024-01" db="EMBL/GenBank/DDBJ databases">
        <title>A draft genome for a cacao thread blight-causing isolate of Paramarasmius palmivorus.</title>
        <authorList>
            <person name="Baruah I.K."/>
            <person name="Bukari Y."/>
            <person name="Amoako-Attah I."/>
            <person name="Meinhardt L.W."/>
            <person name="Bailey B.A."/>
            <person name="Cohen S.P."/>
        </authorList>
    </citation>
    <scope>NUCLEOTIDE SEQUENCE [LARGE SCALE GENOMIC DNA]</scope>
    <source>
        <strain evidence="3 4">GH-12</strain>
    </source>
</reference>
<keyword evidence="2" id="KW-1133">Transmembrane helix</keyword>
<keyword evidence="2" id="KW-0812">Transmembrane</keyword>